<dbReference type="EMBL" id="JACMSC010000017">
    <property type="protein sequence ID" value="KAG6480161.1"/>
    <property type="molecule type" value="Genomic_DNA"/>
</dbReference>
<evidence type="ECO:0000256" key="1">
    <source>
        <dbReference type="PROSITE-ProRule" id="PRU00339"/>
    </source>
</evidence>
<evidence type="ECO:0000256" key="2">
    <source>
        <dbReference type="SAM" id="MobiDB-lite"/>
    </source>
</evidence>
<gene>
    <name evidence="4" type="ORF">ZIOFF_063639</name>
</gene>
<dbReference type="InterPro" id="IPR011990">
    <property type="entry name" value="TPR-like_helical_dom_sf"/>
</dbReference>
<feature type="compositionally biased region" description="Basic and acidic residues" evidence="2">
    <location>
        <begin position="400"/>
        <end position="423"/>
    </location>
</feature>
<dbReference type="Pfam" id="PF13424">
    <property type="entry name" value="TPR_12"/>
    <property type="match status" value="2"/>
</dbReference>
<protein>
    <submittedName>
        <fullName evidence="4">Uncharacterized protein</fullName>
    </submittedName>
</protein>
<dbReference type="SMART" id="SM00028">
    <property type="entry name" value="TPR"/>
    <property type="match status" value="9"/>
</dbReference>
<feature type="compositionally biased region" description="Low complexity" evidence="2">
    <location>
        <begin position="237"/>
        <end position="250"/>
    </location>
</feature>
<dbReference type="AlphaFoldDB" id="A0A8J5KBC2"/>
<keyword evidence="1" id="KW-0802">TPR repeat</keyword>
<dbReference type="PROSITE" id="PS50005">
    <property type="entry name" value="TPR"/>
    <property type="match status" value="2"/>
</dbReference>
<reference evidence="4 5" key="1">
    <citation type="submission" date="2020-08" db="EMBL/GenBank/DDBJ databases">
        <title>Plant Genome Project.</title>
        <authorList>
            <person name="Zhang R.-G."/>
        </authorList>
    </citation>
    <scope>NUCLEOTIDE SEQUENCE [LARGE SCALE GENOMIC DNA]</scope>
    <source>
        <tissue evidence="4">Rhizome</tissue>
    </source>
</reference>
<comment type="caution">
    <text evidence="4">The sequence shown here is derived from an EMBL/GenBank/DDBJ whole genome shotgun (WGS) entry which is preliminary data.</text>
</comment>
<evidence type="ECO:0000313" key="4">
    <source>
        <dbReference type="EMBL" id="KAG6480161.1"/>
    </source>
</evidence>
<feature type="chain" id="PRO_5035235180" evidence="3">
    <location>
        <begin position="25"/>
        <end position="968"/>
    </location>
</feature>
<sequence length="968" mass="106142">MGGRRGVAFFQPLLCLALLSKSLPTPPHQPLPLPPLPLPGSSSALSLRPILFRRDAAAGGILGSTLVLLMLGNKLCNPLQKLFVHHSCLPWKIVLWFDLPFSIIMQGFLRVEVGTNEMPCNFIASDVKENLSTPMSSRIPSMDSFMAEAMEFQTDGVREPSIEKLYYNVCELEGSYDGSVSWQSYGSDSEESRIDSELCHLVGGQAIRAIEAQEDRNITNVVARAKNRPTEKKLESNLKSLSTNTSSGSSKKLKRPPQLRHNPDKYLKSEIGAVFLLEPALPESFSCPLHLLDFLGRAEAGIELPHLSAGVIVGCAQPGAAALRDLESPHCQIVRTARGFDGRNCRALEFHAVESMEEVASLFAGIENDYLKLDIHVAKSGLGSAQKDDKTIGKGGLKSPQKDDKTAEKNGLRSPQKDDKTVENRGYVVGHMKKQNKHPTKEANSDTGSDDLSEGRLDNPDLGPFLLKHAKDLIASNNQEKALKYALRAAKSFQKCTGVKPSLDLVMSLHVVAAIYCNLGKFAEAVPVLQQSVKIPVPEESQEHALAKFSGYMQLGDTYAMLGLLESSIYCYEDGLEIQRQALGDMDPRVGETCRYLAEAHVQALQFEQAERLCQKALDIHKANGETTSVEEAADRRLMALIYDTKGDHEAALEHLVLASMGLVSNGQETEVASVDISIGDIYLSLARYEEAVFAYRKALTAFKASKGENHPAVASVFVRLADLHNRIGKFGESKCYCESALRIYNKPIPGSSSEEIATGFTNVSSIFESMNENEQALKLLQKAVKMYKNCPGQQSTIAGIEAQIGVLHYIIGNYEESYLSLENAITKLRACGEKKSAFFGVVLNQMGLACIQSFAISEAAKFFDEARSILEQECGPYHLDTLGVYSNLAGAYDAMGRFDEAIEILKYVVGLREEKLGTASPDVSDEKRRLAELLKENGRVRNRKSRSLETLFDKNAFGKKKAVASAV</sequence>
<dbReference type="Proteomes" id="UP000734854">
    <property type="component" value="Unassembled WGS sequence"/>
</dbReference>
<keyword evidence="3" id="KW-0732">Signal</keyword>
<feature type="signal peptide" evidence="3">
    <location>
        <begin position="1"/>
        <end position="24"/>
    </location>
</feature>
<feature type="region of interest" description="Disordered" evidence="2">
    <location>
        <begin position="384"/>
        <end position="457"/>
    </location>
</feature>
<dbReference type="PANTHER" id="PTHR46284">
    <property type="entry name" value="PROTEIN KINESIN LIGHT CHAIN-RELATED 3"/>
    <property type="match status" value="1"/>
</dbReference>
<dbReference type="InterPro" id="IPR019734">
    <property type="entry name" value="TPR_rpt"/>
</dbReference>
<dbReference type="SUPFAM" id="SSF48452">
    <property type="entry name" value="TPR-like"/>
    <property type="match status" value="1"/>
</dbReference>
<evidence type="ECO:0000256" key="3">
    <source>
        <dbReference type="SAM" id="SignalP"/>
    </source>
</evidence>
<keyword evidence="5" id="KW-1185">Reference proteome</keyword>
<evidence type="ECO:0000313" key="5">
    <source>
        <dbReference type="Proteomes" id="UP000734854"/>
    </source>
</evidence>
<feature type="repeat" description="TPR" evidence="1">
    <location>
        <begin position="673"/>
        <end position="706"/>
    </location>
</feature>
<feature type="region of interest" description="Disordered" evidence="2">
    <location>
        <begin position="229"/>
        <end position="263"/>
    </location>
</feature>
<name>A0A8J5KBC2_ZINOF</name>
<proteinExistence type="predicted"/>
<organism evidence="4 5">
    <name type="scientific">Zingiber officinale</name>
    <name type="common">Ginger</name>
    <name type="synonym">Amomum zingiber</name>
    <dbReference type="NCBI Taxonomy" id="94328"/>
    <lineage>
        <taxon>Eukaryota</taxon>
        <taxon>Viridiplantae</taxon>
        <taxon>Streptophyta</taxon>
        <taxon>Embryophyta</taxon>
        <taxon>Tracheophyta</taxon>
        <taxon>Spermatophyta</taxon>
        <taxon>Magnoliopsida</taxon>
        <taxon>Liliopsida</taxon>
        <taxon>Zingiberales</taxon>
        <taxon>Zingiberaceae</taxon>
        <taxon>Zingiber</taxon>
    </lineage>
</organism>
<feature type="repeat" description="TPR" evidence="1">
    <location>
        <begin position="883"/>
        <end position="916"/>
    </location>
</feature>
<dbReference type="PANTHER" id="PTHR46284:SF5">
    <property type="entry name" value="PROTEIN KINESIN LIGHT CHAIN-RELATED 3"/>
    <property type="match status" value="1"/>
</dbReference>
<accession>A0A8J5KBC2</accession>
<dbReference type="Gene3D" id="1.25.40.10">
    <property type="entry name" value="Tetratricopeptide repeat domain"/>
    <property type="match status" value="4"/>
</dbReference>